<organism evidence="1 2">
    <name type="scientific">Streptomyces olivaceiscleroticus</name>
    <dbReference type="NCBI Taxonomy" id="68245"/>
    <lineage>
        <taxon>Bacteria</taxon>
        <taxon>Bacillati</taxon>
        <taxon>Actinomycetota</taxon>
        <taxon>Actinomycetes</taxon>
        <taxon>Kitasatosporales</taxon>
        <taxon>Streptomycetaceae</taxon>
        <taxon>Streptomyces</taxon>
    </lineage>
</organism>
<protein>
    <submittedName>
        <fullName evidence="1">RidA family protein</fullName>
    </submittedName>
</protein>
<dbReference type="InterPro" id="IPR035959">
    <property type="entry name" value="RutC-like_sf"/>
</dbReference>
<dbReference type="InterPro" id="IPR006175">
    <property type="entry name" value="YjgF/YER057c/UK114"/>
</dbReference>
<dbReference type="CDD" id="cd06154">
    <property type="entry name" value="YjgF_YER057c_UK114_like_6"/>
    <property type="match status" value="1"/>
</dbReference>
<accession>A0ABN1B697</accession>
<gene>
    <name evidence="1" type="ORF">GCM10010361_65240</name>
</gene>
<dbReference type="Gene3D" id="3.30.1330.40">
    <property type="entry name" value="RutC-like"/>
    <property type="match status" value="1"/>
</dbReference>
<reference evidence="1 2" key="1">
    <citation type="journal article" date="2019" name="Int. J. Syst. Evol. Microbiol.">
        <title>The Global Catalogue of Microorganisms (GCM) 10K type strain sequencing project: providing services to taxonomists for standard genome sequencing and annotation.</title>
        <authorList>
            <consortium name="The Broad Institute Genomics Platform"/>
            <consortium name="The Broad Institute Genome Sequencing Center for Infectious Disease"/>
            <person name="Wu L."/>
            <person name="Ma J."/>
        </authorList>
    </citation>
    <scope>NUCLEOTIDE SEQUENCE [LARGE SCALE GENOMIC DNA]</scope>
    <source>
        <strain evidence="1 2">JCM 4805</strain>
    </source>
</reference>
<comment type="caution">
    <text evidence="1">The sequence shown here is derived from an EMBL/GenBank/DDBJ whole genome shotgun (WGS) entry which is preliminary data.</text>
</comment>
<dbReference type="SUPFAM" id="SSF55298">
    <property type="entry name" value="YjgF-like"/>
    <property type="match status" value="1"/>
</dbReference>
<evidence type="ECO:0000313" key="1">
    <source>
        <dbReference type="EMBL" id="GAA0490903.1"/>
    </source>
</evidence>
<dbReference type="PANTHER" id="PTHR43857">
    <property type="entry name" value="BLR7761 PROTEIN"/>
    <property type="match status" value="1"/>
</dbReference>
<evidence type="ECO:0000313" key="2">
    <source>
        <dbReference type="Proteomes" id="UP001500909"/>
    </source>
</evidence>
<name>A0ABN1B697_9ACTN</name>
<dbReference type="Pfam" id="PF01042">
    <property type="entry name" value="Ribonuc_L-PSP"/>
    <property type="match status" value="1"/>
</dbReference>
<keyword evidence="2" id="KW-1185">Reference proteome</keyword>
<dbReference type="PANTHER" id="PTHR43857:SF1">
    <property type="entry name" value="YJGH FAMILY PROTEIN"/>
    <property type="match status" value="1"/>
</dbReference>
<dbReference type="EMBL" id="BAAABY010000046">
    <property type="protein sequence ID" value="GAA0490903.1"/>
    <property type="molecule type" value="Genomic_DNA"/>
</dbReference>
<dbReference type="Proteomes" id="UP001500909">
    <property type="component" value="Unassembled WGS sequence"/>
</dbReference>
<dbReference type="RefSeq" id="WP_346098963.1">
    <property type="nucleotide sequence ID" value="NZ_BAAABY010000046.1"/>
</dbReference>
<proteinExistence type="predicted"/>
<sequence>MSGVRRVPGEGPWEEVFGAARAVAAGDRILVSGTTPFDGTVLYGEGDPYEQTRVAFTRAVDALAEFGLDATSVLRTRLYLAHARDIDEAARAHQELFGAVRPATTVVVVSGFVDPRILVQVELEAFAGPEGLRAPIEGARPS</sequence>